<feature type="domain" description="UDP-galactopyranose mutase C-terminal" evidence="6">
    <location>
        <begin position="158"/>
        <end position="358"/>
    </location>
</feature>
<dbReference type="eggNOG" id="COG0562">
    <property type="taxonomic scope" value="Bacteria"/>
</dbReference>
<protein>
    <submittedName>
        <fullName evidence="7">UDP-galactopyranose mutase</fullName>
    </submittedName>
</protein>
<dbReference type="PANTHER" id="PTHR21197">
    <property type="entry name" value="UDP-GALACTOPYRANOSE MUTASE"/>
    <property type="match status" value="1"/>
</dbReference>
<reference evidence="7 8" key="1">
    <citation type="submission" date="2011-11" db="EMBL/GenBank/DDBJ databases">
        <title>Improved High-Quality Draft sequence of Beggiatoa alba B18lD.</title>
        <authorList>
            <consortium name="US DOE Joint Genome Institute"/>
            <person name="Lucas S."/>
            <person name="Han J."/>
            <person name="Lapidus A."/>
            <person name="Cheng J.-F."/>
            <person name="Goodwin L."/>
            <person name="Pitluck S."/>
            <person name="Peters L."/>
            <person name="Mikhailova N."/>
            <person name="Held B."/>
            <person name="Detter J.C."/>
            <person name="Han C."/>
            <person name="Tapia R."/>
            <person name="Land M."/>
            <person name="Hauser L."/>
            <person name="Kyrpides N."/>
            <person name="Ivanova N."/>
            <person name="Pagani I."/>
            <person name="Samuel K."/>
            <person name="Teske A."/>
            <person name="Mueller J."/>
            <person name="Woyke T."/>
        </authorList>
    </citation>
    <scope>NUCLEOTIDE SEQUENCE [LARGE SCALE GENOMIC DNA]</scope>
    <source>
        <strain evidence="7 8">B18LD</strain>
    </source>
</reference>
<evidence type="ECO:0000256" key="3">
    <source>
        <dbReference type="ARBA" id="ARBA00022630"/>
    </source>
</evidence>
<dbReference type="Proteomes" id="UP000005744">
    <property type="component" value="Unassembled WGS sequence"/>
</dbReference>
<evidence type="ECO:0000313" key="7">
    <source>
        <dbReference type="EMBL" id="EIJ41884.1"/>
    </source>
</evidence>
<dbReference type="GO" id="GO:0050660">
    <property type="term" value="F:flavin adenine dinucleotide binding"/>
    <property type="evidence" value="ECO:0007669"/>
    <property type="project" value="TreeGrafter"/>
</dbReference>
<dbReference type="GO" id="GO:0008767">
    <property type="term" value="F:UDP-galactopyranose mutase activity"/>
    <property type="evidence" value="ECO:0007669"/>
    <property type="project" value="InterPro"/>
</dbReference>
<dbReference type="Pfam" id="PF03275">
    <property type="entry name" value="GLF"/>
    <property type="match status" value="1"/>
</dbReference>
<evidence type="ECO:0000313" key="8">
    <source>
        <dbReference type="Proteomes" id="UP000005744"/>
    </source>
</evidence>
<comment type="similarity">
    <text evidence="2">Belongs to the UDP-galactopyranose/dTDP-fucopyranose mutase family.</text>
</comment>
<dbReference type="InterPro" id="IPR015899">
    <property type="entry name" value="UDP-GalPyranose_mutase_C"/>
</dbReference>
<gene>
    <name evidence="7" type="ORF">BegalDRAFT_0980</name>
</gene>
<keyword evidence="8" id="KW-1185">Reference proteome</keyword>
<dbReference type="SUPFAM" id="SSF54373">
    <property type="entry name" value="FAD-linked reductases, C-terminal domain"/>
    <property type="match status" value="1"/>
</dbReference>
<dbReference type="AlphaFoldDB" id="I3CE41"/>
<accession>I3CE41</accession>
<proteinExistence type="inferred from homology"/>
<keyword evidence="3" id="KW-0285">Flavoprotein</keyword>
<dbReference type="STRING" id="395493.BegalDRAFT_0980"/>
<evidence type="ECO:0000256" key="4">
    <source>
        <dbReference type="ARBA" id="ARBA00022827"/>
    </source>
</evidence>
<evidence type="ECO:0000256" key="2">
    <source>
        <dbReference type="ARBA" id="ARBA00009321"/>
    </source>
</evidence>
<keyword evidence="4" id="KW-0274">FAD</keyword>
<dbReference type="InterPro" id="IPR004379">
    <property type="entry name" value="UDP-GALP_mutase"/>
</dbReference>
<evidence type="ECO:0000256" key="5">
    <source>
        <dbReference type="ARBA" id="ARBA00023235"/>
    </source>
</evidence>
<evidence type="ECO:0000256" key="1">
    <source>
        <dbReference type="ARBA" id="ARBA00001974"/>
    </source>
</evidence>
<dbReference type="EMBL" id="JH600070">
    <property type="protein sequence ID" value="EIJ41884.1"/>
    <property type="molecule type" value="Genomic_DNA"/>
</dbReference>
<evidence type="ECO:0000259" key="6">
    <source>
        <dbReference type="Pfam" id="PF03275"/>
    </source>
</evidence>
<dbReference type="SUPFAM" id="SSF51971">
    <property type="entry name" value="Nucleotide-binding domain"/>
    <property type="match status" value="1"/>
</dbReference>
<sequence length="379" mass="44442">MGVTMQVDWLIVGAGFTGAVLAERIASQLKQKVLIVEQRDHVGGNAYDYYDEQGVLVHQYGPHIFHTNAKHVWDYLGQFTQWRSYYHHVLGVVDGKQVPVPFNLNSLYALFPPHYAAKLEQALLNEYGFNVKVPILKIRESANNPDLKFLADYIYQNVFHHYTLKQWNLTPEELAPSVTARVPIYISRDDRYFQDTYQGLPKHGYTNLFRNLLNHPNIKVLLNTNQAEIEGEVKYKRLIYTGAIDDYFQHIHGELPYRSLRFNFIHHPDEHYQTVGTVNYPNEYHYTRVTEFKHLTGQRCFGTTYIEEYPQAYIRGENIPYYPIPKDEYRQLYKKYEEEAQKLNGKVLFAGRLADYQYYNMDQAVARALSLFEKNICTA</sequence>
<dbReference type="PANTHER" id="PTHR21197:SF0">
    <property type="entry name" value="UDP-GALACTOPYRANOSE MUTASE"/>
    <property type="match status" value="1"/>
</dbReference>
<comment type="cofactor">
    <cofactor evidence="1">
        <name>FAD</name>
        <dbReference type="ChEBI" id="CHEBI:57692"/>
    </cofactor>
</comment>
<dbReference type="NCBIfam" id="TIGR00031">
    <property type="entry name" value="UDP-GALP_mutase"/>
    <property type="match status" value="1"/>
</dbReference>
<dbReference type="Gene3D" id="3.40.50.720">
    <property type="entry name" value="NAD(P)-binding Rossmann-like Domain"/>
    <property type="match status" value="3"/>
</dbReference>
<name>I3CE41_9GAMM</name>
<organism evidence="7 8">
    <name type="scientific">Beggiatoa alba B18LD</name>
    <dbReference type="NCBI Taxonomy" id="395493"/>
    <lineage>
        <taxon>Bacteria</taxon>
        <taxon>Pseudomonadati</taxon>
        <taxon>Pseudomonadota</taxon>
        <taxon>Gammaproteobacteria</taxon>
        <taxon>Thiotrichales</taxon>
        <taxon>Thiotrichaceae</taxon>
        <taxon>Beggiatoa</taxon>
    </lineage>
</organism>
<keyword evidence="5" id="KW-0413">Isomerase</keyword>
<dbReference type="HOGENOM" id="CLU_042118_0_0_6"/>
<dbReference type="Pfam" id="PF13450">
    <property type="entry name" value="NAD_binding_8"/>
    <property type="match status" value="1"/>
</dbReference>
<dbReference type="GO" id="GO:0005829">
    <property type="term" value="C:cytosol"/>
    <property type="evidence" value="ECO:0007669"/>
    <property type="project" value="TreeGrafter"/>
</dbReference>